<evidence type="ECO:0000256" key="4">
    <source>
        <dbReference type="ARBA" id="ARBA00023136"/>
    </source>
</evidence>
<dbReference type="Gene3D" id="1.10.1450.10">
    <property type="entry name" value="Tetraspanin"/>
    <property type="match status" value="1"/>
</dbReference>
<dbReference type="EnsemblMetazoa" id="GBRI020616-RA">
    <property type="protein sequence ID" value="GBRI020616-PA"/>
    <property type="gene ID" value="GBRI020616"/>
</dbReference>
<reference evidence="6" key="2">
    <citation type="submission" date="2020-05" db="UniProtKB">
        <authorList>
            <consortium name="EnsemblMetazoa"/>
        </authorList>
    </citation>
    <scope>IDENTIFICATION</scope>
    <source>
        <strain evidence="6">IAEA</strain>
    </source>
</reference>
<proteinExistence type="predicted"/>
<protein>
    <recommendedName>
        <fullName evidence="8">Tetraspanin</fullName>
    </recommendedName>
</protein>
<dbReference type="VEuPathDB" id="VectorBase:GBRI020616"/>
<keyword evidence="4 5" id="KW-0472">Membrane</keyword>
<feature type="transmembrane region" description="Helical" evidence="5">
    <location>
        <begin position="116"/>
        <end position="137"/>
    </location>
</feature>
<evidence type="ECO:0000256" key="1">
    <source>
        <dbReference type="ARBA" id="ARBA00004141"/>
    </source>
</evidence>
<dbReference type="AlphaFoldDB" id="A0A1A9WI30"/>
<keyword evidence="2 5" id="KW-0812">Transmembrane</keyword>
<keyword evidence="3 5" id="KW-1133">Transmembrane helix</keyword>
<dbReference type="InterPro" id="IPR008952">
    <property type="entry name" value="Tetraspanin_EC2_sf"/>
</dbReference>
<feature type="transmembrane region" description="Helical" evidence="5">
    <location>
        <begin position="43"/>
        <end position="62"/>
    </location>
</feature>
<sequence>MYSRLIGYIKRNVKCFFYIVNEIFLLLRPGINERNVAGILLKMIRSIVPTICGLFLIAFGSIVLQHTGNVLTFATDFETKIYLIPITIIAAGCMIILISVSGCLGAKYNNVATLNFYAFLMYVMFIGHWILMQYMVYERDIFVNLAADFVDEAWGSKDDSMDTIDALQVEQHFLTIIAENLQRLFATAIENWQRLLTITTENWQRLLTISAENWQRLLNISIGNLQFAIAIENWQRLLATAIENWQRLLATAIENWQRLLTISAENWQRLLTITAVNLQRLLTFNCCGVTGYEDYKELNRSTPFTCCRLNVFICAMEVLSDVAGCREAFTDYWAANTDIILFSGISIAYVQFACILIGSLMFFLMA</sequence>
<evidence type="ECO:0000256" key="3">
    <source>
        <dbReference type="ARBA" id="ARBA00022989"/>
    </source>
</evidence>
<keyword evidence="7" id="KW-1185">Reference proteome</keyword>
<evidence type="ECO:0000256" key="5">
    <source>
        <dbReference type="SAM" id="Phobius"/>
    </source>
</evidence>
<dbReference type="Proteomes" id="UP000091820">
    <property type="component" value="Unassembled WGS sequence"/>
</dbReference>
<organism evidence="6 7">
    <name type="scientific">Glossina brevipalpis</name>
    <dbReference type="NCBI Taxonomy" id="37001"/>
    <lineage>
        <taxon>Eukaryota</taxon>
        <taxon>Metazoa</taxon>
        <taxon>Ecdysozoa</taxon>
        <taxon>Arthropoda</taxon>
        <taxon>Hexapoda</taxon>
        <taxon>Insecta</taxon>
        <taxon>Pterygota</taxon>
        <taxon>Neoptera</taxon>
        <taxon>Endopterygota</taxon>
        <taxon>Diptera</taxon>
        <taxon>Brachycera</taxon>
        <taxon>Muscomorpha</taxon>
        <taxon>Hippoboscoidea</taxon>
        <taxon>Glossinidae</taxon>
        <taxon>Glossina</taxon>
    </lineage>
</organism>
<name>A0A1A9WI30_9MUSC</name>
<evidence type="ECO:0008006" key="8">
    <source>
        <dbReference type="Google" id="ProtNLM"/>
    </source>
</evidence>
<dbReference type="GO" id="GO:0016020">
    <property type="term" value="C:membrane"/>
    <property type="evidence" value="ECO:0007669"/>
    <property type="project" value="UniProtKB-SubCell"/>
</dbReference>
<dbReference type="CDD" id="cd03127">
    <property type="entry name" value="tetraspanin_LEL"/>
    <property type="match status" value="1"/>
</dbReference>
<dbReference type="STRING" id="37001.A0A1A9WI30"/>
<comment type="subcellular location">
    <subcellularLocation>
        <location evidence="1">Membrane</location>
        <topology evidence="1">Multi-pass membrane protein</topology>
    </subcellularLocation>
</comment>
<dbReference type="SUPFAM" id="SSF48652">
    <property type="entry name" value="Tetraspanin"/>
    <property type="match status" value="1"/>
</dbReference>
<evidence type="ECO:0000256" key="2">
    <source>
        <dbReference type="ARBA" id="ARBA00022692"/>
    </source>
</evidence>
<accession>A0A1A9WI30</accession>
<evidence type="ECO:0000313" key="7">
    <source>
        <dbReference type="Proteomes" id="UP000091820"/>
    </source>
</evidence>
<reference evidence="7" key="1">
    <citation type="submission" date="2014-03" db="EMBL/GenBank/DDBJ databases">
        <authorList>
            <person name="Aksoy S."/>
            <person name="Warren W."/>
            <person name="Wilson R.K."/>
        </authorList>
    </citation>
    <scope>NUCLEOTIDE SEQUENCE [LARGE SCALE GENOMIC DNA]</scope>
    <source>
        <strain evidence="7">IAEA</strain>
    </source>
</reference>
<feature type="transmembrane region" description="Helical" evidence="5">
    <location>
        <begin position="339"/>
        <end position="364"/>
    </location>
</feature>
<dbReference type="InterPro" id="IPR018499">
    <property type="entry name" value="Tetraspanin/Peripherin"/>
</dbReference>
<evidence type="ECO:0000313" key="6">
    <source>
        <dbReference type="EnsemblMetazoa" id="GBRI020616-PA"/>
    </source>
</evidence>
<feature type="transmembrane region" description="Helical" evidence="5">
    <location>
        <begin position="82"/>
        <end position="104"/>
    </location>
</feature>
<dbReference type="Pfam" id="PF00335">
    <property type="entry name" value="Tetraspanin"/>
    <property type="match status" value="1"/>
</dbReference>